<gene>
    <name evidence="1" type="ORF">J7W16_05285</name>
</gene>
<name>A0A940WPY9_9BACI</name>
<evidence type="ECO:0000313" key="2">
    <source>
        <dbReference type="Proteomes" id="UP000678228"/>
    </source>
</evidence>
<dbReference type="Proteomes" id="UP000678228">
    <property type="component" value="Unassembled WGS sequence"/>
</dbReference>
<protein>
    <submittedName>
        <fullName evidence="1">Uncharacterized protein</fullName>
    </submittedName>
</protein>
<keyword evidence="2" id="KW-1185">Reference proteome</keyword>
<dbReference type="EMBL" id="JAGKSQ010000002">
    <property type="protein sequence ID" value="MBP3950539.1"/>
    <property type="molecule type" value="Genomic_DNA"/>
</dbReference>
<dbReference type="AlphaFoldDB" id="A0A940WPY9"/>
<evidence type="ECO:0000313" key="1">
    <source>
        <dbReference type="EMBL" id="MBP3950539.1"/>
    </source>
</evidence>
<sequence>MRNELIYFLQHSNDEKIIISLIKNMDANSLVTLLNHLQFTDEITEKRWLKSIRSIL</sequence>
<dbReference type="RefSeq" id="WP_210596182.1">
    <property type="nucleotide sequence ID" value="NZ_JAGKSQ010000002.1"/>
</dbReference>
<reference evidence="1" key="1">
    <citation type="submission" date="2021-03" db="EMBL/GenBank/DDBJ databases">
        <title>Bacillus suaedae sp. nov., isolated from Suaeda aralocaspica.</title>
        <authorList>
            <person name="Lei R.F.R."/>
        </authorList>
    </citation>
    <scope>NUCLEOTIDE SEQUENCE</scope>
    <source>
        <strain evidence="1">YZJH907-2</strain>
    </source>
</reference>
<accession>A0A940WPY9</accession>
<comment type="caution">
    <text evidence="1">The sequence shown here is derived from an EMBL/GenBank/DDBJ whole genome shotgun (WGS) entry which is preliminary data.</text>
</comment>
<organism evidence="1 2">
    <name type="scientific">Halalkalibacter suaedae</name>
    <dbReference type="NCBI Taxonomy" id="2822140"/>
    <lineage>
        <taxon>Bacteria</taxon>
        <taxon>Bacillati</taxon>
        <taxon>Bacillota</taxon>
        <taxon>Bacilli</taxon>
        <taxon>Bacillales</taxon>
        <taxon>Bacillaceae</taxon>
        <taxon>Halalkalibacter</taxon>
    </lineage>
</organism>
<proteinExistence type="predicted"/>